<dbReference type="InterPro" id="IPR025382">
    <property type="entry name" value="Cap4-like_endonuclease_dom"/>
</dbReference>
<evidence type="ECO:0000313" key="2">
    <source>
        <dbReference type="EMBL" id="NKI40226.1"/>
    </source>
</evidence>
<feature type="domain" description="CD-NTase associated protein 4-like DNA endonuclease" evidence="1">
    <location>
        <begin position="35"/>
        <end position="153"/>
    </location>
</feature>
<evidence type="ECO:0000313" key="3">
    <source>
        <dbReference type="Proteomes" id="UP000772196"/>
    </source>
</evidence>
<dbReference type="Proteomes" id="UP000772196">
    <property type="component" value="Unassembled WGS sequence"/>
</dbReference>
<dbReference type="EMBL" id="JAAWWP010000001">
    <property type="protein sequence ID" value="NKI40226.1"/>
    <property type="molecule type" value="Genomic_DNA"/>
</dbReference>
<gene>
    <name evidence="2" type="ORF">HFV08_02945</name>
</gene>
<reference evidence="2 3" key="1">
    <citation type="submission" date="2020-04" db="EMBL/GenBank/DDBJ databases">
        <title>Phylogenetic Diversity and Antibacterial Activity against Ralstonia solanacearum of Endophytic Actinomycete Isolated from Moss.</title>
        <authorList>
            <person name="Zhuang X."/>
        </authorList>
    </citation>
    <scope>NUCLEOTIDE SEQUENCE [LARGE SCALE GENOMIC DNA]</scope>
    <source>
        <strain evidence="2 3">LD120</strain>
    </source>
</reference>
<proteinExistence type="predicted"/>
<evidence type="ECO:0000259" key="1">
    <source>
        <dbReference type="Pfam" id="PF14130"/>
    </source>
</evidence>
<protein>
    <recommendedName>
        <fullName evidence="1">CD-NTase associated protein 4-like DNA endonuclease domain-containing protein</fullName>
    </recommendedName>
</protein>
<accession>A0ABX1GVV7</accession>
<comment type="caution">
    <text evidence="2">The sequence shown here is derived from an EMBL/GenBank/DDBJ whole genome shotgun (WGS) entry which is preliminary data.</text>
</comment>
<name>A0ABX1GVV7_9ACTN</name>
<sequence>MVSGRSEEAAGASLGTTYTRLTSALPEDKRNSAPATRARFEYQDECIVSLILDHLRGDLEGVLVEHSTDVVLIPKHDKPELISIKHREPHHASDAGWTWSSLAKDSVLADLYSAWEHADRRASVAFVSNAGLSGPSKILWEACRGSETAKEQASTRLSKSLKIDKVDAQDFIADLHIPQHPLPRRNEITDVGVRKMEAYLVGSGRKPWYAEACYLAVLARVARAGIELPESRTATPRHLGATVKACVQAEDLRKFNARYIAADEVRELISEEYARKQADAAPLVVGSGTIEIRPPGAYDPIADLGVHLPTRRTDWKDLPRYVSRSVDTELDEALSRGGFVVIEGNSAAGKSRTGYEGLRRNAEVLGWKAVVVPSSGQALRDLLTSGHDFSNSIVWLDDLEQFMGKGGVDAGLVRSLCAHRSAAVLATMRSQAKAALYTSARSDPTARKTLAIATVLRVERNLDRSERMRAALLREDPRIADALDRAGEAGFAEYIAAGPSAVERWLSGKHGGNEVGAALVSAAVDFRRAGYLAPVPGDWLRATYGHYVDPRLRRRVRAEDVDAAFVWATEEVEGASSCLEPYGEEDRYRVFDYLVDYAQQQSAGGEQDPTERKFFSEVSDVPDIIWHELQDRISLDDPQFMSCVSVASVSSHPGLAYSFKQGKDAGRIKKRYLESPDRLLNFAQACLSVRMCIACQCAVLGVDLLRLVRAMIESVKAFHSSVTGLPDSSQIISLDALESLIEDELGGAFKEALDECPIADLRVVGEAFASEGRLESAEIWRMYLSDRKNGSGGQLLLFEE</sequence>
<dbReference type="RefSeq" id="WP_168535466.1">
    <property type="nucleotide sequence ID" value="NZ_JAAWWP010000001.1"/>
</dbReference>
<organism evidence="2 3">
    <name type="scientific">Streptomyces physcomitrii</name>
    <dbReference type="NCBI Taxonomy" id="2724184"/>
    <lineage>
        <taxon>Bacteria</taxon>
        <taxon>Bacillati</taxon>
        <taxon>Actinomycetota</taxon>
        <taxon>Actinomycetes</taxon>
        <taxon>Kitasatosporales</taxon>
        <taxon>Streptomycetaceae</taxon>
        <taxon>Streptomyces</taxon>
    </lineage>
</organism>
<dbReference type="Pfam" id="PF14130">
    <property type="entry name" value="Cap4_nuclease"/>
    <property type="match status" value="1"/>
</dbReference>
<keyword evidence="3" id="KW-1185">Reference proteome</keyword>